<evidence type="ECO:0000313" key="2">
    <source>
        <dbReference type="Proteomes" id="UP000004088"/>
    </source>
</evidence>
<dbReference type="EMBL" id="AEWV01000006">
    <property type="protein sequence ID" value="EGC18172.1"/>
    <property type="molecule type" value="Genomic_DNA"/>
</dbReference>
<accession>F0EWT9</accession>
<comment type="caution">
    <text evidence="1">The sequence shown here is derived from an EMBL/GenBank/DDBJ whole genome shotgun (WGS) entry which is preliminary data.</text>
</comment>
<sequence>MPAVAHAPRFGAHSEAVYNDKIEIWHFADVQAACNLPHRSKRLYDGDSDGKSEAYLVELSVKLPSPDIAIVE</sequence>
<keyword evidence="2" id="KW-1185">Reference proteome</keyword>
<reference evidence="1 2" key="1">
    <citation type="submission" date="2011-01" db="EMBL/GenBank/DDBJ databases">
        <authorList>
            <person name="Muzny D."/>
            <person name="Qin X."/>
            <person name="Deng J."/>
            <person name="Jiang H."/>
            <person name="Liu Y."/>
            <person name="Qu J."/>
            <person name="Song X.-Z."/>
            <person name="Zhang L."/>
            <person name="Thornton R."/>
            <person name="Coyle M."/>
            <person name="Francisco L."/>
            <person name="Jackson L."/>
            <person name="Javaid M."/>
            <person name="Korchina V."/>
            <person name="Kovar C."/>
            <person name="Mata R."/>
            <person name="Mathew T."/>
            <person name="Ngo R."/>
            <person name="Nguyen L."/>
            <person name="Nguyen N."/>
            <person name="Okwuonu G."/>
            <person name="Ongeri F."/>
            <person name="Pham C."/>
            <person name="Simmons D."/>
            <person name="Wilczek-Boney K."/>
            <person name="Hale W."/>
            <person name="Jakkamsetti A."/>
            <person name="Pham P."/>
            <person name="Ruth R."/>
            <person name="San Lucas F."/>
            <person name="Warren J."/>
            <person name="Zhang J."/>
            <person name="Zhao Z."/>
            <person name="Zhou C."/>
            <person name="Zhu D."/>
            <person name="Lee S."/>
            <person name="Bess C."/>
            <person name="Blankenburg K."/>
            <person name="Forbes L."/>
            <person name="Fu Q."/>
            <person name="Gubbala S."/>
            <person name="Hirani K."/>
            <person name="Jayaseelan J.C."/>
            <person name="Lara F."/>
            <person name="Munidasa M."/>
            <person name="Palculict T."/>
            <person name="Patil S."/>
            <person name="Pu L.-L."/>
            <person name="Saada N."/>
            <person name="Tang L."/>
            <person name="Weissenberger G."/>
            <person name="Zhu Y."/>
            <person name="Hemphill L."/>
            <person name="Shang Y."/>
            <person name="Youmans B."/>
            <person name="Ayvaz T."/>
            <person name="Ross M."/>
            <person name="Santibanez J."/>
            <person name="Aqrawi P."/>
            <person name="Gross S."/>
            <person name="Joshi V."/>
            <person name="Fowler G."/>
            <person name="Nazareth L."/>
            <person name="Reid J."/>
            <person name="Worley K."/>
            <person name="Petrosino J."/>
            <person name="Highlander S."/>
            <person name="Gibbs R."/>
        </authorList>
    </citation>
    <scope>NUCLEOTIDE SEQUENCE [LARGE SCALE GENOMIC DNA]</scope>
    <source>
        <strain evidence="1 2">ATCC 33394</strain>
    </source>
</reference>
<evidence type="ECO:0000313" key="1">
    <source>
        <dbReference type="EMBL" id="EGC18172.1"/>
    </source>
</evidence>
<proteinExistence type="predicted"/>
<organism evidence="1 2">
    <name type="scientific">Kingella denitrificans ATCC 33394</name>
    <dbReference type="NCBI Taxonomy" id="888741"/>
    <lineage>
        <taxon>Bacteria</taxon>
        <taxon>Pseudomonadati</taxon>
        <taxon>Pseudomonadota</taxon>
        <taxon>Betaproteobacteria</taxon>
        <taxon>Neisseriales</taxon>
        <taxon>Neisseriaceae</taxon>
        <taxon>Kingella</taxon>
    </lineage>
</organism>
<name>F0EWT9_9NEIS</name>
<dbReference type="HOGENOM" id="CLU_2716992_0_0_4"/>
<dbReference type="Proteomes" id="UP000004088">
    <property type="component" value="Unassembled WGS sequence"/>
</dbReference>
<protein>
    <submittedName>
        <fullName evidence="1">Uncharacterized protein</fullName>
    </submittedName>
</protein>
<dbReference type="STRING" id="888741.HMPREF9098_0321"/>
<gene>
    <name evidence="1" type="ORF">HMPREF9098_0321</name>
</gene>
<dbReference type="AlphaFoldDB" id="F0EWT9"/>